<dbReference type="Proteomes" id="UP000265515">
    <property type="component" value="Unassembled WGS sequence"/>
</dbReference>
<organism evidence="1 2">
    <name type="scientific">Chara braunii</name>
    <name type="common">Braun's stonewort</name>
    <dbReference type="NCBI Taxonomy" id="69332"/>
    <lineage>
        <taxon>Eukaryota</taxon>
        <taxon>Viridiplantae</taxon>
        <taxon>Streptophyta</taxon>
        <taxon>Charophyceae</taxon>
        <taxon>Charales</taxon>
        <taxon>Characeae</taxon>
        <taxon>Chara</taxon>
    </lineage>
</organism>
<accession>A0A388M6P7</accession>
<reference evidence="1 2" key="1">
    <citation type="journal article" date="2018" name="Cell">
        <title>The Chara Genome: Secondary Complexity and Implications for Plant Terrestrialization.</title>
        <authorList>
            <person name="Nishiyama T."/>
            <person name="Sakayama H."/>
            <person name="Vries J.D."/>
            <person name="Buschmann H."/>
            <person name="Saint-Marcoux D."/>
            <person name="Ullrich K.K."/>
            <person name="Haas F.B."/>
            <person name="Vanderstraeten L."/>
            <person name="Becker D."/>
            <person name="Lang D."/>
            <person name="Vosolsobe S."/>
            <person name="Rombauts S."/>
            <person name="Wilhelmsson P.K.I."/>
            <person name="Janitza P."/>
            <person name="Kern R."/>
            <person name="Heyl A."/>
            <person name="Rumpler F."/>
            <person name="Villalobos L.I.A.C."/>
            <person name="Clay J.M."/>
            <person name="Skokan R."/>
            <person name="Toyoda A."/>
            <person name="Suzuki Y."/>
            <person name="Kagoshima H."/>
            <person name="Schijlen E."/>
            <person name="Tajeshwar N."/>
            <person name="Catarino B."/>
            <person name="Hetherington A.J."/>
            <person name="Saltykova A."/>
            <person name="Bonnot C."/>
            <person name="Breuninger H."/>
            <person name="Symeonidi A."/>
            <person name="Radhakrishnan G.V."/>
            <person name="Van Nieuwerburgh F."/>
            <person name="Deforce D."/>
            <person name="Chang C."/>
            <person name="Karol K.G."/>
            <person name="Hedrich R."/>
            <person name="Ulvskov P."/>
            <person name="Glockner G."/>
            <person name="Delwiche C.F."/>
            <person name="Petrasek J."/>
            <person name="Van de Peer Y."/>
            <person name="Friml J."/>
            <person name="Beilby M."/>
            <person name="Dolan L."/>
            <person name="Kohara Y."/>
            <person name="Sugano S."/>
            <person name="Fujiyama A."/>
            <person name="Delaux P.-M."/>
            <person name="Quint M."/>
            <person name="TheiBen G."/>
            <person name="Hagemann M."/>
            <person name="Harholt J."/>
            <person name="Dunand C."/>
            <person name="Zachgo S."/>
            <person name="Langdale J."/>
            <person name="Maumus F."/>
            <person name="Straeten D.V.D."/>
            <person name="Gould S.B."/>
            <person name="Rensing S.A."/>
        </authorList>
    </citation>
    <scope>NUCLEOTIDE SEQUENCE [LARGE SCALE GENOMIC DNA]</scope>
    <source>
        <strain evidence="1 2">S276</strain>
    </source>
</reference>
<sequence length="72" mass="8000">MNVYRLPFRPCAVKMMPPSSLSSAVATVFLSAIAAVCCRLLPFRAKAHHLLRPAVRRRRHVAEGRSSRLSLA</sequence>
<comment type="caution">
    <text evidence="1">The sequence shown here is derived from an EMBL/GenBank/DDBJ whole genome shotgun (WGS) entry which is preliminary data.</text>
</comment>
<evidence type="ECO:0000313" key="2">
    <source>
        <dbReference type="Proteomes" id="UP000265515"/>
    </source>
</evidence>
<protein>
    <submittedName>
        <fullName evidence="1">Uncharacterized protein</fullName>
    </submittedName>
</protein>
<keyword evidence="2" id="KW-1185">Reference proteome</keyword>
<proteinExistence type="predicted"/>
<dbReference type="Gramene" id="GBG90210">
    <property type="protein sequence ID" value="GBG90210"/>
    <property type="gene ID" value="CBR_g50389"/>
</dbReference>
<dbReference type="AlphaFoldDB" id="A0A388M6P7"/>
<name>A0A388M6P7_CHABU</name>
<evidence type="ECO:0000313" key="1">
    <source>
        <dbReference type="EMBL" id="GBG90210.1"/>
    </source>
</evidence>
<gene>
    <name evidence="1" type="ORF">CBR_g50389</name>
</gene>
<dbReference type="EMBL" id="BFEA01000795">
    <property type="protein sequence ID" value="GBG90210.1"/>
    <property type="molecule type" value="Genomic_DNA"/>
</dbReference>